<dbReference type="Pfam" id="PF00126">
    <property type="entry name" value="HTH_1"/>
    <property type="match status" value="1"/>
</dbReference>
<reference evidence="6" key="2">
    <citation type="submission" date="2018-07" db="EMBL/GenBank/DDBJ databases">
        <authorList>
            <consortium name="NCBI Pathogen Detection Project"/>
        </authorList>
    </citation>
    <scope>NUCLEOTIDE SEQUENCE</scope>
    <source>
        <strain evidence="6">09-3171</strain>
    </source>
</reference>
<dbReference type="InterPro" id="IPR036390">
    <property type="entry name" value="WH_DNA-bd_sf"/>
</dbReference>
<comment type="similarity">
    <text evidence="1">Belongs to the LysR transcriptional regulatory family.</text>
</comment>
<dbReference type="PANTHER" id="PTHR30579:SF8">
    <property type="entry name" value="HTH-TYPE TRANSCRIPTIONAL REGULATOR HDFR"/>
    <property type="match status" value="1"/>
</dbReference>
<keyword evidence="2" id="KW-0805">Transcription regulation</keyword>
<dbReference type="AlphaFoldDB" id="A0A752FEK1"/>
<organism evidence="6">
    <name type="scientific">Salmonella newport</name>
    <dbReference type="NCBI Taxonomy" id="108619"/>
    <lineage>
        <taxon>Bacteria</taxon>
        <taxon>Pseudomonadati</taxon>
        <taxon>Pseudomonadota</taxon>
        <taxon>Gammaproteobacteria</taxon>
        <taxon>Enterobacterales</taxon>
        <taxon>Enterobacteriaceae</taxon>
        <taxon>Salmonella</taxon>
    </lineage>
</organism>
<evidence type="ECO:0000256" key="2">
    <source>
        <dbReference type="ARBA" id="ARBA00023015"/>
    </source>
</evidence>
<evidence type="ECO:0000256" key="3">
    <source>
        <dbReference type="ARBA" id="ARBA00023125"/>
    </source>
</evidence>
<protein>
    <submittedName>
        <fullName evidence="6">LysR family transcriptional regulator</fullName>
    </submittedName>
</protein>
<dbReference type="PANTHER" id="PTHR30579">
    <property type="entry name" value="TRANSCRIPTIONAL REGULATOR"/>
    <property type="match status" value="1"/>
</dbReference>
<evidence type="ECO:0000256" key="4">
    <source>
        <dbReference type="ARBA" id="ARBA00023163"/>
    </source>
</evidence>
<name>A0A752FEK1_SALNE</name>
<dbReference type="PRINTS" id="PR00039">
    <property type="entry name" value="HTHLYSR"/>
</dbReference>
<dbReference type="InterPro" id="IPR000847">
    <property type="entry name" value="LysR_HTH_N"/>
</dbReference>
<dbReference type="EMBL" id="DAAWDR010000142">
    <property type="protein sequence ID" value="HAF7396669.1"/>
    <property type="molecule type" value="Genomic_DNA"/>
</dbReference>
<feature type="domain" description="HTH lysR-type" evidence="5">
    <location>
        <begin position="1"/>
        <end position="60"/>
    </location>
</feature>
<proteinExistence type="inferred from homology"/>
<dbReference type="InterPro" id="IPR050176">
    <property type="entry name" value="LTTR"/>
</dbReference>
<gene>
    <name evidence="6" type="ORF">G9260_004795</name>
</gene>
<dbReference type="PROSITE" id="PS50931">
    <property type="entry name" value="HTH_LYSR"/>
    <property type="match status" value="1"/>
</dbReference>
<sequence>MDTELLDTFVHISKTRSFTKTAEAMCLTQAAVSARIKQLENLVGHPVFIRCKNSHAVHLTKSGHALLPFASEFINSWAMIRKEINNIHDKPILNISVYPALANFFFEKVTILFDIERFQLNIHQSNNMSFTESVSDLDTDVYISLTKPKSSQ</sequence>
<comment type="caution">
    <text evidence="6">The sequence shown here is derived from an EMBL/GenBank/DDBJ whole genome shotgun (WGS) entry which is preliminary data.</text>
</comment>
<evidence type="ECO:0000256" key="1">
    <source>
        <dbReference type="ARBA" id="ARBA00009437"/>
    </source>
</evidence>
<dbReference type="GO" id="GO:0003677">
    <property type="term" value="F:DNA binding"/>
    <property type="evidence" value="ECO:0007669"/>
    <property type="project" value="UniProtKB-KW"/>
</dbReference>
<evidence type="ECO:0000313" key="6">
    <source>
        <dbReference type="EMBL" id="HAF7396669.1"/>
    </source>
</evidence>
<dbReference type="InterPro" id="IPR036388">
    <property type="entry name" value="WH-like_DNA-bd_sf"/>
</dbReference>
<evidence type="ECO:0000259" key="5">
    <source>
        <dbReference type="PROSITE" id="PS50931"/>
    </source>
</evidence>
<dbReference type="GO" id="GO:0003700">
    <property type="term" value="F:DNA-binding transcription factor activity"/>
    <property type="evidence" value="ECO:0007669"/>
    <property type="project" value="InterPro"/>
</dbReference>
<keyword evidence="3" id="KW-0238">DNA-binding</keyword>
<dbReference type="Gene3D" id="1.10.10.10">
    <property type="entry name" value="Winged helix-like DNA-binding domain superfamily/Winged helix DNA-binding domain"/>
    <property type="match status" value="1"/>
</dbReference>
<feature type="non-terminal residue" evidence="6">
    <location>
        <position position="152"/>
    </location>
</feature>
<keyword evidence="4" id="KW-0804">Transcription</keyword>
<dbReference type="SUPFAM" id="SSF46785">
    <property type="entry name" value="Winged helix' DNA-binding domain"/>
    <property type="match status" value="1"/>
</dbReference>
<reference evidence="6" key="1">
    <citation type="journal article" date="2018" name="Genome Biol.">
        <title>SKESA: strategic k-mer extension for scrupulous assemblies.</title>
        <authorList>
            <person name="Souvorov A."/>
            <person name="Agarwala R."/>
            <person name="Lipman D.J."/>
        </authorList>
    </citation>
    <scope>NUCLEOTIDE SEQUENCE</scope>
    <source>
        <strain evidence="6">09-3171</strain>
    </source>
</reference>
<accession>A0A752FEK1</accession>